<dbReference type="GO" id="GO:0016740">
    <property type="term" value="F:transferase activity"/>
    <property type="evidence" value="ECO:0007669"/>
    <property type="project" value="UniProtKB-KW"/>
</dbReference>
<evidence type="ECO:0000259" key="10">
    <source>
        <dbReference type="PROSITE" id="PS51900"/>
    </source>
</evidence>
<keyword evidence="6" id="KW-0233">DNA recombination</keyword>
<protein>
    <recommendedName>
        <fullName evidence="2">Integrase</fullName>
    </recommendedName>
</protein>
<dbReference type="Gene3D" id="1.10.443.10">
    <property type="entry name" value="Intergrase catalytic core"/>
    <property type="match status" value="1"/>
</dbReference>
<dbReference type="PANTHER" id="PTHR30349:SF89">
    <property type="entry name" value="INTEGRASE_RECOMBINASE"/>
    <property type="match status" value="1"/>
</dbReference>
<dbReference type="Pfam" id="PF00589">
    <property type="entry name" value="Phage_integrase"/>
    <property type="match status" value="1"/>
</dbReference>
<dbReference type="InterPro" id="IPR050090">
    <property type="entry name" value="Tyrosine_recombinase_XerCD"/>
</dbReference>
<dbReference type="PROSITE" id="PS51900">
    <property type="entry name" value="CB"/>
    <property type="match status" value="1"/>
</dbReference>
<keyword evidence="5 8" id="KW-0238">DNA-binding</keyword>
<keyword evidence="7" id="KW-1179">Viral genome integration</keyword>
<keyword evidence="7" id="KW-0229">DNA integration</keyword>
<dbReference type="EMBL" id="BK015325">
    <property type="protein sequence ID" value="DAE01437.1"/>
    <property type="molecule type" value="Genomic_DNA"/>
</dbReference>
<sequence length="295" mass="35271">MKKSRMIELKDEFLLNEKFDEKSLKTQEHYEHVINMFVNFIKLDEVTKIEIMKFKDYLIDSFKPSTINNYIIIVNKFIKYCEIVEEHGEFKLEKLKKWESNNTLKLVRIQNKQSLVDVLEPEDLKRMLRMAKSKKVNRMDMYLIMKIFAYTGIRAHELSAFTVENIQRNYINVRNKGKIRTIILRNDLKKELNEYCREKEIESGYIFYGKSKDKMIDPSTIYKNLKKIAGKCRGIKIEKVHPHSFRHLFAIKFLEEGGDVTELADILGHSSVDTTRIYTRTTDKMKKKRLERMKY</sequence>
<dbReference type="InterPro" id="IPR011010">
    <property type="entry name" value="DNA_brk_join_enz"/>
</dbReference>
<keyword evidence="4" id="KW-0378">Hydrolase</keyword>
<dbReference type="InterPro" id="IPR013762">
    <property type="entry name" value="Integrase-like_cat_sf"/>
</dbReference>
<evidence type="ECO:0000256" key="6">
    <source>
        <dbReference type="ARBA" id="ARBA00023172"/>
    </source>
</evidence>
<dbReference type="InterPro" id="IPR010998">
    <property type="entry name" value="Integrase_recombinase_N"/>
</dbReference>
<evidence type="ECO:0000313" key="11">
    <source>
        <dbReference type="EMBL" id="DAE01437.1"/>
    </source>
</evidence>
<dbReference type="PANTHER" id="PTHR30349">
    <property type="entry name" value="PHAGE INTEGRASE-RELATED"/>
    <property type="match status" value="1"/>
</dbReference>
<feature type="domain" description="Tyr recombinase" evidence="9">
    <location>
        <begin position="114"/>
        <end position="291"/>
    </location>
</feature>
<accession>A0A8S5P463</accession>
<dbReference type="GO" id="GO:0015074">
    <property type="term" value="P:DNA integration"/>
    <property type="evidence" value="ECO:0007669"/>
    <property type="project" value="InterPro"/>
</dbReference>
<dbReference type="CDD" id="cd00397">
    <property type="entry name" value="DNA_BRE_C"/>
    <property type="match status" value="1"/>
</dbReference>
<evidence type="ECO:0000256" key="3">
    <source>
        <dbReference type="ARBA" id="ARBA00022679"/>
    </source>
</evidence>
<dbReference type="GO" id="GO:0016787">
    <property type="term" value="F:hydrolase activity"/>
    <property type="evidence" value="ECO:0007669"/>
    <property type="project" value="UniProtKB-KW"/>
</dbReference>
<evidence type="ECO:0000256" key="8">
    <source>
        <dbReference type="PROSITE-ProRule" id="PRU01248"/>
    </source>
</evidence>
<keyword evidence="3" id="KW-0808">Transferase</keyword>
<keyword evidence="7" id="KW-1160">Virus entry into host cell</keyword>
<dbReference type="InterPro" id="IPR002104">
    <property type="entry name" value="Integrase_catalytic"/>
</dbReference>
<evidence type="ECO:0000259" key="9">
    <source>
        <dbReference type="PROSITE" id="PS51898"/>
    </source>
</evidence>
<dbReference type="PROSITE" id="PS51898">
    <property type="entry name" value="TYR_RECOMBINASE"/>
    <property type="match status" value="1"/>
</dbReference>
<feature type="domain" description="Core-binding (CB)" evidence="10">
    <location>
        <begin position="1"/>
        <end position="82"/>
    </location>
</feature>
<organism evidence="11">
    <name type="scientific">Siphoviridae sp. ctQtc11</name>
    <dbReference type="NCBI Taxonomy" id="2825497"/>
    <lineage>
        <taxon>Viruses</taxon>
        <taxon>Duplodnaviria</taxon>
        <taxon>Heunggongvirae</taxon>
        <taxon>Uroviricota</taxon>
        <taxon>Caudoviricetes</taxon>
    </lineage>
</organism>
<dbReference type="GO" id="GO:0075713">
    <property type="term" value="P:establishment of integrated proviral latency"/>
    <property type="evidence" value="ECO:0007669"/>
    <property type="project" value="UniProtKB-KW"/>
</dbReference>
<dbReference type="SUPFAM" id="SSF56349">
    <property type="entry name" value="DNA breaking-rejoining enzymes"/>
    <property type="match status" value="1"/>
</dbReference>
<evidence type="ECO:0000256" key="5">
    <source>
        <dbReference type="ARBA" id="ARBA00023125"/>
    </source>
</evidence>
<evidence type="ECO:0000256" key="4">
    <source>
        <dbReference type="ARBA" id="ARBA00022801"/>
    </source>
</evidence>
<dbReference type="GO" id="GO:0006310">
    <property type="term" value="P:DNA recombination"/>
    <property type="evidence" value="ECO:0007669"/>
    <property type="project" value="UniProtKB-KW"/>
</dbReference>
<comment type="similarity">
    <text evidence="1">Belongs to the 'phage' integrase family.</text>
</comment>
<dbReference type="GO" id="GO:0003677">
    <property type="term" value="F:DNA binding"/>
    <property type="evidence" value="ECO:0007669"/>
    <property type="project" value="UniProtKB-UniRule"/>
</dbReference>
<dbReference type="GO" id="GO:0044826">
    <property type="term" value="P:viral genome integration into host DNA"/>
    <property type="evidence" value="ECO:0007669"/>
    <property type="project" value="UniProtKB-KW"/>
</dbReference>
<dbReference type="Gene3D" id="1.10.150.130">
    <property type="match status" value="1"/>
</dbReference>
<reference evidence="11" key="1">
    <citation type="journal article" date="2021" name="Proc. Natl. Acad. Sci. U.S.A.">
        <title>A Catalog of Tens of Thousands of Viruses from Human Metagenomes Reveals Hidden Associations with Chronic Diseases.</title>
        <authorList>
            <person name="Tisza M.J."/>
            <person name="Buck C.B."/>
        </authorList>
    </citation>
    <scope>NUCLEOTIDE SEQUENCE</scope>
    <source>
        <strain evidence="11">CtQtc11</strain>
    </source>
</reference>
<evidence type="ECO:0000256" key="2">
    <source>
        <dbReference type="ARBA" id="ARBA00016082"/>
    </source>
</evidence>
<name>A0A8S5P463_9CAUD</name>
<proteinExistence type="inferred from homology"/>
<evidence type="ECO:0000256" key="7">
    <source>
        <dbReference type="ARBA" id="ARBA00023195"/>
    </source>
</evidence>
<evidence type="ECO:0000256" key="1">
    <source>
        <dbReference type="ARBA" id="ARBA00008857"/>
    </source>
</evidence>
<dbReference type="InterPro" id="IPR044068">
    <property type="entry name" value="CB"/>
</dbReference>